<dbReference type="InterPro" id="IPR049233">
    <property type="entry name" value="DUF6830"/>
</dbReference>
<name>F8NQE0_SERL9</name>
<dbReference type="HOGENOM" id="CLU_006344_10_0_1"/>
<organism>
    <name type="scientific">Serpula lacrymans var. lacrymans (strain S7.9)</name>
    <name type="common">Dry rot fungus</name>
    <dbReference type="NCBI Taxonomy" id="578457"/>
    <lineage>
        <taxon>Eukaryota</taxon>
        <taxon>Fungi</taxon>
        <taxon>Dikarya</taxon>
        <taxon>Basidiomycota</taxon>
        <taxon>Agaricomycotina</taxon>
        <taxon>Agaricomycetes</taxon>
        <taxon>Agaricomycetidae</taxon>
        <taxon>Boletales</taxon>
        <taxon>Coniophorineae</taxon>
        <taxon>Serpulaceae</taxon>
        <taxon>Serpula</taxon>
    </lineage>
</organism>
<dbReference type="GeneID" id="18814606"/>
<dbReference type="OrthoDB" id="2576233at2759"/>
<dbReference type="EMBL" id="GL945432">
    <property type="protein sequence ID" value="EGO26070.1"/>
    <property type="molecule type" value="Genomic_DNA"/>
</dbReference>
<dbReference type="Proteomes" id="UP000008064">
    <property type="component" value="Unassembled WGS sequence"/>
</dbReference>
<sequence>MQCVRILDRLEKARMFHLYATLRDQKICLINQLVAEEDSLLAEVNPKSSWLSRALPNKKHIFSIWSIRNHFLKGIRSLDAKAVFHLTKQPNMGSVSIQDAAEHFALKDLPRAISDYALGLQQVGGQSFSGSNNCMNLAFTHIHMWYKCKIQLHSTFRPHLIMPAQTIQAYLSLPKTLYGNCDTVKLSCPNRQDFTPFPIVQVCIIFQVIVPKNTILNQHLAPALVYVQNFGFSGQWRDSRSIFAKENVDMYIVEWLFRNTLTADGERLRMGGVYPLHSIHILVDLIPVFGAVMDRHINASNSLKLPTKFYVNNFADKEMYNMF</sequence>
<dbReference type="RefSeq" id="XP_007316243.1">
    <property type="nucleotide sequence ID" value="XM_007316181.1"/>
</dbReference>
<accession>F8NQE0</accession>
<evidence type="ECO:0000259" key="1">
    <source>
        <dbReference type="Pfam" id="PF20722"/>
    </source>
</evidence>
<feature type="domain" description="DUF6830" evidence="1">
    <location>
        <begin position="81"/>
        <end position="190"/>
    </location>
</feature>
<dbReference type="KEGG" id="sla:SERLADRAFT_435918"/>
<evidence type="ECO:0000313" key="2">
    <source>
        <dbReference type="EMBL" id="EGO26070.1"/>
    </source>
</evidence>
<gene>
    <name evidence="2" type="ORF">SERLADRAFT_435918</name>
</gene>
<reference evidence="2" key="1">
    <citation type="submission" date="2011-04" db="EMBL/GenBank/DDBJ databases">
        <title>Evolution of plant cell wall degrading machinery underlies the functional diversity of forest fungi.</title>
        <authorList>
            <consortium name="US DOE Joint Genome Institute (JGI-PGF)"/>
            <person name="Eastwood D.C."/>
            <person name="Floudas D."/>
            <person name="Binder M."/>
            <person name="Majcherczyk A."/>
            <person name="Schneider P."/>
            <person name="Aerts A."/>
            <person name="Asiegbu F.O."/>
            <person name="Baker S.E."/>
            <person name="Barry K."/>
            <person name="Bendiksby M."/>
            <person name="Blumentritt M."/>
            <person name="Coutinho P.M."/>
            <person name="Cullen D."/>
            <person name="Cullen D."/>
            <person name="Gathman A."/>
            <person name="Goodell B."/>
            <person name="Henrissat B."/>
            <person name="Ihrmark K."/>
            <person name="Kauserud H."/>
            <person name="Kohler A."/>
            <person name="LaButti K."/>
            <person name="Lapidus A."/>
            <person name="Lavin J.L."/>
            <person name="Lee Y.-H."/>
            <person name="Lindquist E."/>
            <person name="Lilly W."/>
            <person name="Lucas S."/>
            <person name="Morin E."/>
            <person name="Murat C."/>
            <person name="Oguiza J.A."/>
            <person name="Park J."/>
            <person name="Pisabarro A.G."/>
            <person name="Riley R."/>
            <person name="Rosling A."/>
            <person name="Salamov A."/>
            <person name="Schmidt O."/>
            <person name="Schmutz J."/>
            <person name="Skrede I."/>
            <person name="Stenlid J."/>
            <person name="Wiebenga A."/>
            <person name="Xie X."/>
            <person name="Kues U."/>
            <person name="Hibbett D.S."/>
            <person name="Hoffmeister D."/>
            <person name="Hogberg N."/>
            <person name="Martin F."/>
            <person name="Grigoriev I.V."/>
            <person name="Watkinson S.C."/>
        </authorList>
    </citation>
    <scope>NUCLEOTIDE SEQUENCE</scope>
    <source>
        <strain evidence="2">S7.9</strain>
    </source>
</reference>
<proteinExistence type="predicted"/>
<protein>
    <recommendedName>
        <fullName evidence="1">DUF6830 domain-containing protein</fullName>
    </recommendedName>
</protein>
<dbReference type="AlphaFoldDB" id="F8NQE0"/>
<dbReference type="Pfam" id="PF20722">
    <property type="entry name" value="DUF6830"/>
    <property type="match status" value="1"/>
</dbReference>